<dbReference type="EMBL" id="KQ086235">
    <property type="protein sequence ID" value="KLO06118.1"/>
    <property type="molecule type" value="Genomic_DNA"/>
</dbReference>
<accession>A0A0H2R9G3</accession>
<gene>
    <name evidence="3" type="ORF">SCHPADRAFT_861672</name>
</gene>
<evidence type="ECO:0000313" key="3">
    <source>
        <dbReference type="EMBL" id="KLO06118.1"/>
    </source>
</evidence>
<dbReference type="InParanoid" id="A0A0H2R9G3"/>
<sequence>MDDETEDGRDSKRRREEKDEPQRHDILWFSDGNVVLATDKYLFKVYKGLLSMHSSVFRDMFELPNVGRSSAGDIDDGSAQEMYEGVPLITLAGDKGEDVVHLLRALYDHRYYSCHSKDTPLETILALLLLSAKYDFKDLMTNVVKQISRQFPTSLKKMDSIIDDDEPIFCEDQNDVGWPLLQAAHKCGVDALLPILYFFCSNMDMDVILEEANSISPECLRTLHKGRDESIFMFSKLISDLPEHLKGDIGKSKCLDDRLCANKARYFELSLLNTPYFFHTRGRDVVKDRLANACKNCCSSVAKAIEKRREEIWAKIPSFFGYSDWEGTRASSNGVENS</sequence>
<dbReference type="InterPro" id="IPR011333">
    <property type="entry name" value="SKP1/BTB/POZ_sf"/>
</dbReference>
<dbReference type="SUPFAM" id="SSF54695">
    <property type="entry name" value="POZ domain"/>
    <property type="match status" value="1"/>
</dbReference>
<evidence type="ECO:0000259" key="2">
    <source>
        <dbReference type="PROSITE" id="PS50097"/>
    </source>
</evidence>
<evidence type="ECO:0000313" key="4">
    <source>
        <dbReference type="Proteomes" id="UP000053477"/>
    </source>
</evidence>
<dbReference type="Pfam" id="PF00651">
    <property type="entry name" value="BTB"/>
    <property type="match status" value="1"/>
</dbReference>
<proteinExistence type="predicted"/>
<feature type="compositionally biased region" description="Basic and acidic residues" evidence="1">
    <location>
        <begin position="8"/>
        <end position="20"/>
    </location>
</feature>
<dbReference type="Proteomes" id="UP000053477">
    <property type="component" value="Unassembled WGS sequence"/>
</dbReference>
<dbReference type="OrthoDB" id="3027208at2759"/>
<organism evidence="3 4">
    <name type="scientific">Schizopora paradoxa</name>
    <dbReference type="NCBI Taxonomy" id="27342"/>
    <lineage>
        <taxon>Eukaryota</taxon>
        <taxon>Fungi</taxon>
        <taxon>Dikarya</taxon>
        <taxon>Basidiomycota</taxon>
        <taxon>Agaricomycotina</taxon>
        <taxon>Agaricomycetes</taxon>
        <taxon>Hymenochaetales</taxon>
        <taxon>Schizoporaceae</taxon>
        <taxon>Schizopora</taxon>
    </lineage>
</organism>
<protein>
    <recommendedName>
        <fullName evidence="2">BTB domain-containing protein</fullName>
    </recommendedName>
</protein>
<dbReference type="AlphaFoldDB" id="A0A0H2R9G3"/>
<evidence type="ECO:0000256" key="1">
    <source>
        <dbReference type="SAM" id="MobiDB-lite"/>
    </source>
</evidence>
<keyword evidence="4" id="KW-1185">Reference proteome</keyword>
<dbReference type="InterPro" id="IPR000210">
    <property type="entry name" value="BTB/POZ_dom"/>
</dbReference>
<reference evidence="3 4" key="1">
    <citation type="submission" date="2015-04" db="EMBL/GenBank/DDBJ databases">
        <title>Complete genome sequence of Schizopora paradoxa KUC8140, a cosmopolitan wood degrader in East Asia.</title>
        <authorList>
            <consortium name="DOE Joint Genome Institute"/>
            <person name="Min B."/>
            <person name="Park H."/>
            <person name="Jang Y."/>
            <person name="Kim J.-J."/>
            <person name="Kim K.H."/>
            <person name="Pangilinan J."/>
            <person name="Lipzen A."/>
            <person name="Riley R."/>
            <person name="Grigoriev I.V."/>
            <person name="Spatafora J.W."/>
            <person name="Choi I.-G."/>
        </authorList>
    </citation>
    <scope>NUCLEOTIDE SEQUENCE [LARGE SCALE GENOMIC DNA]</scope>
    <source>
        <strain evidence="3 4">KUC8140</strain>
    </source>
</reference>
<feature type="region of interest" description="Disordered" evidence="1">
    <location>
        <begin position="1"/>
        <end position="20"/>
    </location>
</feature>
<feature type="domain" description="BTB" evidence="2">
    <location>
        <begin position="32"/>
        <end position="110"/>
    </location>
</feature>
<dbReference type="Gene3D" id="3.30.710.10">
    <property type="entry name" value="Potassium Channel Kv1.1, Chain A"/>
    <property type="match status" value="1"/>
</dbReference>
<dbReference type="PROSITE" id="PS50097">
    <property type="entry name" value="BTB"/>
    <property type="match status" value="1"/>
</dbReference>
<name>A0A0H2R9G3_9AGAM</name>